<dbReference type="GO" id="GO:1904680">
    <property type="term" value="F:peptide transmembrane transporter activity"/>
    <property type="evidence" value="ECO:0007669"/>
    <property type="project" value="TreeGrafter"/>
</dbReference>
<dbReference type="PANTHER" id="PTHR30290:SF9">
    <property type="entry name" value="OLIGOPEPTIDE-BINDING PROTEIN APPA"/>
    <property type="match status" value="1"/>
</dbReference>
<dbReference type="Proteomes" id="UP000184111">
    <property type="component" value="Unassembled WGS sequence"/>
</dbReference>
<evidence type="ECO:0000256" key="2">
    <source>
        <dbReference type="ARBA" id="ARBA00022448"/>
    </source>
</evidence>
<dbReference type="InterPro" id="IPR039424">
    <property type="entry name" value="SBP_5"/>
</dbReference>
<keyword evidence="6" id="KW-1185">Reference proteome</keyword>
<evidence type="ECO:0000313" key="6">
    <source>
        <dbReference type="Proteomes" id="UP000184111"/>
    </source>
</evidence>
<dbReference type="Gene3D" id="3.10.105.10">
    <property type="entry name" value="Dipeptide-binding Protein, Domain 3"/>
    <property type="match status" value="1"/>
</dbReference>
<dbReference type="CDD" id="cd00995">
    <property type="entry name" value="PBP2_NikA_DppA_OppA_like"/>
    <property type="match status" value="1"/>
</dbReference>
<dbReference type="GO" id="GO:0042597">
    <property type="term" value="C:periplasmic space"/>
    <property type="evidence" value="ECO:0007669"/>
    <property type="project" value="UniProtKB-ARBA"/>
</dbReference>
<dbReference type="PIRSF" id="PIRSF002741">
    <property type="entry name" value="MppA"/>
    <property type="match status" value="1"/>
</dbReference>
<comment type="similarity">
    <text evidence="1">Belongs to the bacterial solute-binding protein 5 family.</text>
</comment>
<dbReference type="PANTHER" id="PTHR30290">
    <property type="entry name" value="PERIPLASMIC BINDING COMPONENT OF ABC TRANSPORTER"/>
    <property type="match status" value="1"/>
</dbReference>
<dbReference type="InterPro" id="IPR030678">
    <property type="entry name" value="Peptide/Ni-bd"/>
</dbReference>
<dbReference type="GO" id="GO:0043190">
    <property type="term" value="C:ATP-binding cassette (ABC) transporter complex"/>
    <property type="evidence" value="ECO:0007669"/>
    <property type="project" value="InterPro"/>
</dbReference>
<sequence length="535" mass="56198">MLRMTGAAFGTLGAAVILSACSPQQKDTAAHGGTSEATPAKGTDAPIDSLTLALPSSISTLDVSREAGILNYTVAALVQESLLSISPTGRLEPGLAEKWDQLDARTYVYTLRRGAVFSDGAPVTTDDVLASIEAARDTTSGLAYAWANVASVRATGEREVTITLSSPDAAFSWTPTPGTLLISSKAFLAKHKGKVGTSQTLLLGSGPYKVTSFAADDGVQLERNDAWWGRKPALRSLKLSFIPDAGTRLVAMKSGSIDGALDLPADEAGSWTSAAEVTYTSDRSVVSLAFDTSRAPFDDPHVRKAFAYAADRPGMVAGILHGKADVATSLVSPEMWGDLLPAADTESAYAALTPYPFGLDAAKAELAESAHKDGFTVELTYPNSGPQLGTAALALAGSLKSLGITLKVKEVTLEQWIADLVPGRKPLQFLWYFPVTGDPAELTNPYLQSSATATNLAHYRNTAVDRALAAATTATGTAERGRFLLDAVKAAAADLPYLPLWWAQTATALSKDVVLEQPGPFALVGPWAARIRRTA</sequence>
<name>A0A1M7QVR4_9ACTN</name>
<evidence type="ECO:0000259" key="4">
    <source>
        <dbReference type="Pfam" id="PF00496"/>
    </source>
</evidence>
<accession>A0A1M7QVR4</accession>
<gene>
    <name evidence="5" type="ORF">SAMN05216499_14518</name>
</gene>
<dbReference type="AlphaFoldDB" id="A0A1M7QVR4"/>
<dbReference type="EMBL" id="FRBI01000045">
    <property type="protein sequence ID" value="SHN36029.1"/>
    <property type="molecule type" value="Genomic_DNA"/>
</dbReference>
<keyword evidence="3" id="KW-0732">Signal</keyword>
<proteinExistence type="inferred from homology"/>
<dbReference type="PROSITE" id="PS51257">
    <property type="entry name" value="PROKAR_LIPOPROTEIN"/>
    <property type="match status" value="1"/>
</dbReference>
<organism evidence="5 6">
    <name type="scientific">Actinacidiphila paucisporea</name>
    <dbReference type="NCBI Taxonomy" id="310782"/>
    <lineage>
        <taxon>Bacteria</taxon>
        <taxon>Bacillati</taxon>
        <taxon>Actinomycetota</taxon>
        <taxon>Actinomycetes</taxon>
        <taxon>Kitasatosporales</taxon>
        <taxon>Streptomycetaceae</taxon>
        <taxon>Actinacidiphila</taxon>
    </lineage>
</organism>
<evidence type="ECO:0000313" key="5">
    <source>
        <dbReference type="EMBL" id="SHN36029.1"/>
    </source>
</evidence>
<dbReference type="Gene3D" id="3.90.76.10">
    <property type="entry name" value="Dipeptide-binding Protein, Domain 1"/>
    <property type="match status" value="1"/>
</dbReference>
<dbReference type="InterPro" id="IPR000914">
    <property type="entry name" value="SBP_5_dom"/>
</dbReference>
<reference evidence="5 6" key="1">
    <citation type="submission" date="2016-11" db="EMBL/GenBank/DDBJ databases">
        <authorList>
            <person name="Jaros S."/>
            <person name="Januszkiewicz K."/>
            <person name="Wedrychowicz H."/>
        </authorList>
    </citation>
    <scope>NUCLEOTIDE SEQUENCE [LARGE SCALE GENOMIC DNA]</scope>
    <source>
        <strain evidence="5 6">CGMCC 4.2025</strain>
    </source>
</reference>
<feature type="domain" description="Solute-binding protein family 5" evidence="4">
    <location>
        <begin position="91"/>
        <end position="451"/>
    </location>
</feature>
<evidence type="ECO:0000256" key="3">
    <source>
        <dbReference type="ARBA" id="ARBA00022729"/>
    </source>
</evidence>
<dbReference type="SUPFAM" id="SSF53850">
    <property type="entry name" value="Periplasmic binding protein-like II"/>
    <property type="match status" value="1"/>
</dbReference>
<keyword evidence="2" id="KW-0813">Transport</keyword>
<evidence type="ECO:0000256" key="1">
    <source>
        <dbReference type="ARBA" id="ARBA00005695"/>
    </source>
</evidence>
<dbReference type="Pfam" id="PF00496">
    <property type="entry name" value="SBP_bac_5"/>
    <property type="match status" value="1"/>
</dbReference>
<protein>
    <submittedName>
        <fullName evidence="5">Peptide/nickel transport system substrate-binding protein</fullName>
    </submittedName>
</protein>
<dbReference type="Gene3D" id="3.40.190.10">
    <property type="entry name" value="Periplasmic binding protein-like II"/>
    <property type="match status" value="1"/>
</dbReference>
<dbReference type="STRING" id="310782.SAMN05216499_14518"/>
<dbReference type="GO" id="GO:0015833">
    <property type="term" value="P:peptide transport"/>
    <property type="evidence" value="ECO:0007669"/>
    <property type="project" value="TreeGrafter"/>
</dbReference>